<feature type="region of interest" description="Disordered" evidence="1">
    <location>
        <begin position="144"/>
        <end position="167"/>
    </location>
</feature>
<reference evidence="2" key="1">
    <citation type="submission" date="2015-03" db="EMBL/GenBank/DDBJ databases">
        <title>Wuchereria bancrofti Genome Sequencing Papua New Guinea Strain.</title>
        <authorList>
            <person name="Small S.T."/>
            <person name="Serre D."/>
            <person name="Zimmerman P.A."/>
        </authorList>
    </citation>
    <scope>NUCLEOTIDE SEQUENCE [LARGE SCALE GENOMIC DNA]</scope>
    <source>
        <strain evidence="2">pt0022</strain>
    </source>
</reference>
<dbReference type="AlphaFoldDB" id="A0AAF5PG87"/>
<organism evidence="2 3">
    <name type="scientific">Wuchereria bancrofti</name>
    <dbReference type="NCBI Taxonomy" id="6293"/>
    <lineage>
        <taxon>Eukaryota</taxon>
        <taxon>Metazoa</taxon>
        <taxon>Ecdysozoa</taxon>
        <taxon>Nematoda</taxon>
        <taxon>Chromadorea</taxon>
        <taxon>Rhabditida</taxon>
        <taxon>Spirurina</taxon>
        <taxon>Spiruromorpha</taxon>
        <taxon>Filarioidea</taxon>
        <taxon>Onchocercidae</taxon>
        <taxon>Wuchereria</taxon>
    </lineage>
</organism>
<dbReference type="Proteomes" id="UP000093561">
    <property type="component" value="Unassembled WGS sequence"/>
</dbReference>
<dbReference type="WBParaSite" id="mrna-Wban_00113">
    <property type="protein sequence ID" value="mrna-Wban_00113"/>
    <property type="gene ID" value="Wban_00113"/>
</dbReference>
<reference evidence="3" key="3">
    <citation type="submission" date="2024-02" db="UniProtKB">
        <authorList>
            <consortium name="WormBaseParasite"/>
        </authorList>
    </citation>
    <scope>IDENTIFICATION</scope>
    <source>
        <strain evidence="3">pt0022</strain>
    </source>
</reference>
<evidence type="ECO:0000256" key="1">
    <source>
        <dbReference type="SAM" id="MobiDB-lite"/>
    </source>
</evidence>
<evidence type="ECO:0000313" key="2">
    <source>
        <dbReference type="Proteomes" id="UP000093561"/>
    </source>
</evidence>
<accession>A0AAF5PG87</accession>
<protein>
    <submittedName>
        <fullName evidence="3">Uncharacterized protein</fullName>
    </submittedName>
</protein>
<sequence length="653" mass="74885">MYWSIPQQLMIIIIVITITHITNTFACLSNGFCSCRTTIPANTCPCVQHIPLQHKSYATPYVPRLFIPPPPSYSAPYPTYSINTAFSNVHRQSYNQPRYIYNAPQLLPQQPKIPSLLQQPRIPSLPQQPKIPSLLQQPRIPSLPQQPKIATYNNQPPTGTTIGKSKSYISSDHIPKIESQETSSNAEAQLPTVYKSKEYAEIYGVQSPQMQIESVNDFIQQTTQQPLLQHKDITDATLPAQNVGTISSNQQRSIMAANLNSRQAQMTAINNTTNNSKNNSNIGKNERKNYQNINKLQRDTSIRQNIGVLIRPLGISRKRHQQNRLLPCSKIINKSKNHDNKRTSIDEAQNAIECIALFTSVNSSKFNINDELKSVKKNNATLPIFGLNNKNYNGKLNLNMEKENISNVRNGIWRNPRKESMKYFKLFNGTSFINDQHQYDSNKLLQKQQNSKIDDNMSQNGDENKSDGIKRYTNRSMKTIFEEISSNDWTRKNDISFQRTFERAKGLNDEKKWSDYENNFYTTYHHQSCRGQILGHLRNGTIMSIAKKCEELDCDATNVRLSGDHVLEITFLKNITGRFKNYGSYCVSKKSIGEIKSDNVMFGANGLSYARRYDSESFRRDIRYRNYRETNKHKGQTMRFIKPMVIDGIVRIL</sequence>
<proteinExistence type="predicted"/>
<evidence type="ECO:0000313" key="3">
    <source>
        <dbReference type="WBParaSite" id="mrna-Wban_00113"/>
    </source>
</evidence>
<reference evidence="2" key="2">
    <citation type="journal article" date="2016" name="Mol. Ecol.">
        <title>Population genomics of the filarial nematode parasite Wuchereria bancrofti from mosquitoes.</title>
        <authorList>
            <person name="Small S.T."/>
            <person name="Reimer L.J."/>
            <person name="Tisch D.J."/>
            <person name="King C.L."/>
            <person name="Christensen B.M."/>
            <person name="Siba P.M."/>
            <person name="Kazura J.W."/>
            <person name="Serre D."/>
            <person name="Zimmerman P.A."/>
        </authorList>
    </citation>
    <scope>NUCLEOTIDE SEQUENCE</scope>
    <source>
        <strain evidence="2">pt0022</strain>
    </source>
</reference>
<name>A0AAF5PG87_WUCBA</name>
<feature type="compositionally biased region" description="Polar residues" evidence="1">
    <location>
        <begin position="151"/>
        <end position="167"/>
    </location>
</feature>